<feature type="binding site" evidence="10">
    <location>
        <begin position="275"/>
        <end position="276"/>
    </location>
    <ligand>
        <name>5-phospho-alpha-D-ribose 1-diphosphate</name>
        <dbReference type="ChEBI" id="CHEBI:58017"/>
    </ligand>
</feature>
<keyword evidence="3 10" id="KW-0328">Glycosyltransferase</keyword>
<dbReference type="Pfam" id="PF00117">
    <property type="entry name" value="GATase"/>
    <property type="match status" value="1"/>
</dbReference>
<comment type="function">
    <text evidence="10">Catalyzes the transfer of the phosphoribosyl group of 5-phosphorylribose-1-pyrophosphate (PRPP) to anthranilate to yield N-(5'-phosphoribosyl)-anthranilate (PRA).</text>
</comment>
<dbReference type="NCBIfam" id="TIGR00566">
    <property type="entry name" value="trpG_papA"/>
    <property type="match status" value="1"/>
</dbReference>
<dbReference type="STRING" id="889378.Spiaf_2550"/>
<dbReference type="Pfam" id="PF02885">
    <property type="entry name" value="Glycos_trans_3N"/>
    <property type="match status" value="1"/>
</dbReference>
<feature type="binding site" evidence="10">
    <location>
        <position position="417"/>
    </location>
    <ligand>
        <name>Mg(2+)</name>
        <dbReference type="ChEBI" id="CHEBI:18420"/>
        <label>2</label>
    </ligand>
</feature>
<keyword evidence="10" id="KW-0479">Metal-binding</keyword>
<comment type="pathway">
    <text evidence="1 10">Amino-acid biosynthesis; L-tryptophan biosynthesis; L-tryptophan from chorismate: step 2/5.</text>
</comment>
<evidence type="ECO:0000256" key="8">
    <source>
        <dbReference type="ARBA" id="ARBA00052328"/>
    </source>
</evidence>
<evidence type="ECO:0000259" key="14">
    <source>
        <dbReference type="Pfam" id="PF02885"/>
    </source>
</evidence>
<keyword evidence="2 10" id="KW-0028">Amino-acid biosynthesis</keyword>
<feature type="binding site" evidence="10">
    <location>
        <position position="272"/>
    </location>
    <ligand>
        <name>5-phospho-alpha-D-ribose 1-diphosphate</name>
        <dbReference type="ChEBI" id="CHEBI:58017"/>
    </ligand>
</feature>
<dbReference type="PRINTS" id="PR00097">
    <property type="entry name" value="ANTSNTHASEII"/>
</dbReference>
<comment type="catalytic activity">
    <reaction evidence="8 10">
        <text>N-(5-phospho-beta-D-ribosyl)anthranilate + diphosphate = 5-phospho-alpha-D-ribose 1-diphosphate + anthranilate</text>
        <dbReference type="Rhea" id="RHEA:11768"/>
        <dbReference type="ChEBI" id="CHEBI:16567"/>
        <dbReference type="ChEBI" id="CHEBI:18277"/>
        <dbReference type="ChEBI" id="CHEBI:33019"/>
        <dbReference type="ChEBI" id="CHEBI:58017"/>
        <dbReference type="EC" id="2.4.2.18"/>
    </reaction>
</comment>
<comment type="similarity">
    <text evidence="9">In the C-terminal section; belongs to the anthranilate phosphoribosyltransferase family.</text>
</comment>
<keyword evidence="6 15" id="KW-0315">Glutamine amidotransferase</keyword>
<comment type="subunit">
    <text evidence="10">Homodimer.</text>
</comment>
<feature type="compositionally biased region" description="Low complexity" evidence="11">
    <location>
        <begin position="537"/>
        <end position="549"/>
    </location>
</feature>
<keyword evidence="4 10" id="KW-0808">Transferase</keyword>
<feature type="binding site" evidence="10">
    <location>
        <begin position="282"/>
        <end position="285"/>
    </location>
    <ligand>
        <name>5-phospho-alpha-D-ribose 1-diphosphate</name>
        <dbReference type="ChEBI" id="CHEBI:58017"/>
    </ligand>
</feature>
<dbReference type="Gene3D" id="3.40.50.880">
    <property type="match status" value="1"/>
</dbReference>
<dbReference type="NCBIfam" id="TIGR01245">
    <property type="entry name" value="trpD"/>
    <property type="match status" value="1"/>
</dbReference>
<dbReference type="GO" id="GO:0000162">
    <property type="term" value="P:L-tryptophan biosynthetic process"/>
    <property type="evidence" value="ECO:0007669"/>
    <property type="project" value="UniProtKB-UniRule"/>
</dbReference>
<dbReference type="MEROPS" id="C26.955"/>
<dbReference type="PROSITE" id="PS51273">
    <property type="entry name" value="GATASE_TYPE_1"/>
    <property type="match status" value="1"/>
</dbReference>
<dbReference type="InterPro" id="IPR006221">
    <property type="entry name" value="TrpG/PapA_dom"/>
</dbReference>
<dbReference type="HAMAP" id="MF_00211">
    <property type="entry name" value="TrpD"/>
    <property type="match status" value="1"/>
</dbReference>
<dbReference type="InterPro" id="IPR029062">
    <property type="entry name" value="Class_I_gatase-like"/>
</dbReference>
<evidence type="ECO:0000256" key="5">
    <source>
        <dbReference type="ARBA" id="ARBA00022822"/>
    </source>
</evidence>
<comment type="similarity">
    <text evidence="10">Belongs to the anthranilate phosphoribosyltransferase family.</text>
</comment>
<dbReference type="Pfam" id="PF00591">
    <property type="entry name" value="Glycos_transf_3"/>
    <property type="match status" value="1"/>
</dbReference>
<evidence type="ECO:0000256" key="3">
    <source>
        <dbReference type="ARBA" id="ARBA00022676"/>
    </source>
</evidence>
<feature type="binding site" evidence="10">
    <location>
        <begin position="300"/>
        <end position="308"/>
    </location>
    <ligand>
        <name>5-phospho-alpha-D-ribose 1-diphosphate</name>
        <dbReference type="ChEBI" id="CHEBI:58017"/>
    </ligand>
</feature>
<comment type="cofactor">
    <cofactor evidence="10">
        <name>Mg(2+)</name>
        <dbReference type="ChEBI" id="CHEBI:18420"/>
    </cofactor>
    <text evidence="10">Binds 2 magnesium ions per monomer.</text>
</comment>
<feature type="binding site" evidence="10">
    <location>
        <position position="418"/>
    </location>
    <ligand>
        <name>Mg(2+)</name>
        <dbReference type="ChEBI" id="CHEBI:18420"/>
        <label>2</label>
    </ligand>
</feature>
<evidence type="ECO:0000256" key="7">
    <source>
        <dbReference type="ARBA" id="ARBA00023141"/>
    </source>
</evidence>
<dbReference type="PANTHER" id="PTHR43285">
    <property type="entry name" value="ANTHRANILATE PHOSPHORIBOSYLTRANSFERASE"/>
    <property type="match status" value="1"/>
</dbReference>
<evidence type="ECO:0000256" key="9">
    <source>
        <dbReference type="ARBA" id="ARBA00061188"/>
    </source>
</evidence>
<keyword evidence="5 10" id="KW-0822">Tryptophan biosynthesis</keyword>
<evidence type="ECO:0000313" key="16">
    <source>
        <dbReference type="Proteomes" id="UP000007383"/>
    </source>
</evidence>
<dbReference type="InterPro" id="IPR035902">
    <property type="entry name" value="Nuc_phospho_transferase"/>
</dbReference>
<keyword evidence="7 10" id="KW-0057">Aromatic amino acid biosynthesis</keyword>
<dbReference type="InterPro" id="IPR000312">
    <property type="entry name" value="Glycosyl_Trfase_fam3"/>
</dbReference>
<feature type="binding site" evidence="10">
    <location>
        <position position="312"/>
    </location>
    <ligand>
        <name>5-phospho-alpha-D-ribose 1-diphosphate</name>
        <dbReference type="ChEBI" id="CHEBI:58017"/>
    </ligand>
</feature>
<feature type="binding site" evidence="10">
    <location>
        <position position="280"/>
    </location>
    <ligand>
        <name>5-phospho-alpha-D-ribose 1-diphosphate</name>
        <dbReference type="ChEBI" id="CHEBI:58017"/>
    </ligand>
</feature>
<feature type="region of interest" description="Disordered" evidence="11">
    <location>
        <begin position="528"/>
        <end position="549"/>
    </location>
</feature>
<dbReference type="SUPFAM" id="SSF52317">
    <property type="entry name" value="Class I glutamine amidotransferase-like"/>
    <property type="match status" value="1"/>
</dbReference>
<dbReference type="Gene3D" id="1.20.970.10">
    <property type="entry name" value="Transferase, Pyrimidine Nucleoside Phosphorylase, Chain C"/>
    <property type="match status" value="1"/>
</dbReference>
<dbReference type="EC" id="2.4.2.18" evidence="10"/>
<dbReference type="HOGENOM" id="CLU_014340_3_0_12"/>
<feature type="domain" description="Glycosyl transferase family 3" evidence="13">
    <location>
        <begin position="266"/>
        <end position="517"/>
    </location>
</feature>
<evidence type="ECO:0000256" key="11">
    <source>
        <dbReference type="SAM" id="MobiDB-lite"/>
    </source>
</evidence>
<dbReference type="InterPro" id="IPR017459">
    <property type="entry name" value="Glycosyl_Trfase_fam3_N_dom"/>
</dbReference>
<evidence type="ECO:0000256" key="10">
    <source>
        <dbReference type="HAMAP-Rule" id="MF_00211"/>
    </source>
</evidence>
<dbReference type="InterPro" id="IPR017926">
    <property type="entry name" value="GATASE"/>
</dbReference>
<dbReference type="eggNOG" id="COG0547">
    <property type="taxonomic scope" value="Bacteria"/>
</dbReference>
<name>H9UM37_SPIAZ</name>
<feature type="binding site" evidence="10">
    <location>
        <position position="358"/>
    </location>
    <ligand>
        <name>anthranilate</name>
        <dbReference type="ChEBI" id="CHEBI:16567"/>
        <label>2</label>
    </ligand>
</feature>
<feature type="binding site" evidence="10">
    <location>
        <position position="272"/>
    </location>
    <ligand>
        <name>anthranilate</name>
        <dbReference type="ChEBI" id="CHEBI:16567"/>
        <label>1</label>
    </ligand>
</feature>
<dbReference type="Gene3D" id="3.40.1030.10">
    <property type="entry name" value="Nucleoside phosphorylase/phosphoribosyltransferase catalytic domain"/>
    <property type="match status" value="1"/>
</dbReference>
<evidence type="ECO:0000259" key="13">
    <source>
        <dbReference type="Pfam" id="PF00591"/>
    </source>
</evidence>
<keyword evidence="10" id="KW-0460">Magnesium</keyword>
<proteinExistence type="inferred from homology"/>
<dbReference type="KEGG" id="sfc:Spiaf_2550"/>
<dbReference type="NCBIfam" id="NF011201">
    <property type="entry name" value="PRK14607.1"/>
    <property type="match status" value="1"/>
</dbReference>
<dbReference type="UniPathway" id="UPA00035">
    <property type="reaction ID" value="UER00041"/>
</dbReference>
<dbReference type="PRINTS" id="PR00099">
    <property type="entry name" value="CPSGATASE"/>
</dbReference>
<feature type="domain" description="Glutamine amidotransferase" evidence="12">
    <location>
        <begin position="3"/>
        <end position="186"/>
    </location>
</feature>
<keyword evidence="16" id="KW-1185">Reference proteome</keyword>
<evidence type="ECO:0000256" key="6">
    <source>
        <dbReference type="ARBA" id="ARBA00022962"/>
    </source>
</evidence>
<dbReference type="Proteomes" id="UP000007383">
    <property type="component" value="Chromosome"/>
</dbReference>
<dbReference type="PATRIC" id="fig|889378.3.peg.2526"/>
<reference evidence="16" key="1">
    <citation type="journal article" date="2013" name="Stand. Genomic Sci.">
        <title>Complete genome sequence of the halophilic bacterium Spirochaeta africana type strain (Z-7692(T)) from the alkaline Lake Magadi in the East African Rift.</title>
        <authorList>
            <person name="Liolos K."/>
            <person name="Abt B."/>
            <person name="Scheuner C."/>
            <person name="Teshima H."/>
            <person name="Held B."/>
            <person name="Lapidus A."/>
            <person name="Nolan M."/>
            <person name="Lucas S."/>
            <person name="Deshpande S."/>
            <person name="Cheng J.F."/>
            <person name="Tapia R."/>
            <person name="Goodwin L.A."/>
            <person name="Pitluck S."/>
            <person name="Pagani I."/>
            <person name="Ivanova N."/>
            <person name="Mavromatis K."/>
            <person name="Mikhailova N."/>
            <person name="Huntemann M."/>
            <person name="Pati A."/>
            <person name="Chen A."/>
            <person name="Palaniappan K."/>
            <person name="Land M."/>
            <person name="Rohde M."/>
            <person name="Tindall B.J."/>
            <person name="Detter J.C."/>
            <person name="Goker M."/>
            <person name="Bristow J."/>
            <person name="Eisen J.A."/>
            <person name="Markowitz V."/>
            <person name="Hugenholtz P."/>
            <person name="Woyke T."/>
            <person name="Klenk H.P."/>
            <person name="Kyrpides N.C."/>
        </authorList>
    </citation>
    <scope>NUCLEOTIDE SEQUENCE</scope>
    <source>
        <strain evidence="16">ATCC 700263 / DSM 8902 / Z-7692</strain>
    </source>
</reference>
<evidence type="ECO:0000259" key="12">
    <source>
        <dbReference type="Pfam" id="PF00117"/>
    </source>
</evidence>
<evidence type="ECO:0000256" key="1">
    <source>
        <dbReference type="ARBA" id="ARBA00004907"/>
    </source>
</evidence>
<feature type="domain" description="Glycosyl transferase family 3 N-terminal" evidence="14">
    <location>
        <begin position="196"/>
        <end position="256"/>
    </location>
</feature>
<dbReference type="GO" id="GO:0000287">
    <property type="term" value="F:magnesium ion binding"/>
    <property type="evidence" value="ECO:0007669"/>
    <property type="project" value="UniProtKB-UniRule"/>
</dbReference>
<evidence type="ECO:0000256" key="4">
    <source>
        <dbReference type="ARBA" id="ARBA00022679"/>
    </source>
</evidence>
<dbReference type="RefSeq" id="WP_014456562.1">
    <property type="nucleotide sequence ID" value="NC_017098.1"/>
</dbReference>
<feature type="binding site" evidence="10">
    <location>
        <position position="303"/>
    </location>
    <ligand>
        <name>anthranilate</name>
        <dbReference type="ChEBI" id="CHEBI:16567"/>
        <label>1</label>
    </ligand>
</feature>
<dbReference type="FunFam" id="3.40.50.880:FF:000003">
    <property type="entry name" value="Anthranilate synthase component II"/>
    <property type="match status" value="1"/>
</dbReference>
<dbReference type="OrthoDB" id="9806430at2"/>
<dbReference type="InterPro" id="IPR036320">
    <property type="entry name" value="Glycosyl_Trfase_fam3_N_dom_sf"/>
</dbReference>
<evidence type="ECO:0000313" key="15">
    <source>
        <dbReference type="EMBL" id="AFG38580.1"/>
    </source>
</evidence>
<dbReference type="PRINTS" id="PR00096">
    <property type="entry name" value="GATASE"/>
</dbReference>
<dbReference type="eggNOG" id="COG0512">
    <property type="taxonomic scope" value="Bacteria"/>
</dbReference>
<comment type="caution">
    <text evidence="10">Lacks conserved residue(s) required for the propagation of feature annotation.</text>
</comment>
<dbReference type="FunFam" id="3.40.1030.10:FF:000002">
    <property type="entry name" value="Anthranilate phosphoribosyltransferase"/>
    <property type="match status" value="1"/>
</dbReference>
<dbReference type="InterPro" id="IPR005940">
    <property type="entry name" value="Anthranilate_Pribosyl_Tfrase"/>
</dbReference>
<dbReference type="PANTHER" id="PTHR43285:SF2">
    <property type="entry name" value="ANTHRANILATE PHOSPHORIBOSYLTRANSFERASE"/>
    <property type="match status" value="1"/>
</dbReference>
<feature type="binding site" evidence="10">
    <location>
        <position position="284"/>
    </location>
    <ligand>
        <name>Mg(2+)</name>
        <dbReference type="ChEBI" id="CHEBI:18420"/>
        <label>1</label>
    </ligand>
</feature>
<dbReference type="AlphaFoldDB" id="H9UM37"/>
<dbReference type="CDD" id="cd01743">
    <property type="entry name" value="GATase1_Anthranilate_Synthase"/>
    <property type="match status" value="1"/>
</dbReference>
<protein>
    <recommendedName>
        <fullName evidence="10">Anthranilate phosphoribosyltransferase</fullName>
        <ecNumber evidence="10">2.4.2.18</ecNumber>
    </recommendedName>
</protein>
<dbReference type="GO" id="GO:0004048">
    <property type="term" value="F:anthranilate phosphoribosyltransferase activity"/>
    <property type="evidence" value="ECO:0007669"/>
    <property type="project" value="UniProtKB-UniRule"/>
</dbReference>
<sequence length="549" mass="58787">MILLLDNYDSFTHNLYQYLSEITDEPIEVIRNDAITVAGVENLAPDRIVISPGPGRPEDAGISVALIKQFAGRVPILGVCLGHQAIGYAYGGDIVQAGRIVHGKAEPMQLDGRGLFRSISSPAVFTRYHSLVIKPETLPSCLEVTAWSEDGEIMGVRHRELDIEGVQFHPESIASETGKQLLRHFLQYRREPFDPKQYLGKLTAGQDLSQHEAATFMEELTEGNLNDAQIAAFLAAIQTKGAAPEEIAGCAEVLQRKRIRLQLSGPAIDTCGTGGDGKGTFNISSLTALVASAAGARVAKHGNRAVSSRSGSAEFYTALGIKIDLKPEDARQVLEENGFAFLYAPLYHSAMRFAAPARKAMSIKTIMNLVGPLVNPAGTEYQIIGVYSEELVETMARAAQLLGVQRGAVVYGHDGQDELSVSAPSTLVRFEAGKELERIVVDPRELGLPAYKLEDIIGGKADDNADIARSVLAGKGPMAVADSVALNAGAALWIYGIAGDIAEGYRLAREVIDNGQARQKLEDTIRLTNEIPHRDSGSAGSTTTDGGAA</sequence>
<dbReference type="SUPFAM" id="SSF52418">
    <property type="entry name" value="Nucleoside phosphorylase/phosphoribosyltransferase catalytic domain"/>
    <property type="match status" value="1"/>
</dbReference>
<gene>
    <name evidence="10" type="primary">trpD</name>
    <name evidence="15" type="ordered locus">Spiaf_2550</name>
</gene>
<accession>H9UM37</accession>
<feature type="binding site" evidence="10">
    <location>
        <position position="418"/>
    </location>
    <ligand>
        <name>Mg(2+)</name>
        <dbReference type="ChEBI" id="CHEBI:18420"/>
        <label>1</label>
    </ligand>
</feature>
<dbReference type="EMBL" id="CP003282">
    <property type="protein sequence ID" value="AFG38580.1"/>
    <property type="molecule type" value="Genomic_DNA"/>
</dbReference>
<organism evidence="15 16">
    <name type="scientific">Spirochaeta africana (strain ATCC 700263 / DSM 8902 / Z-7692)</name>
    <dbReference type="NCBI Taxonomy" id="889378"/>
    <lineage>
        <taxon>Bacteria</taxon>
        <taxon>Pseudomonadati</taxon>
        <taxon>Spirochaetota</taxon>
        <taxon>Spirochaetia</taxon>
        <taxon>Spirochaetales</taxon>
        <taxon>Spirochaetaceae</taxon>
        <taxon>Spirochaeta</taxon>
    </lineage>
</organism>
<evidence type="ECO:0000256" key="2">
    <source>
        <dbReference type="ARBA" id="ARBA00022605"/>
    </source>
</evidence>
<dbReference type="SUPFAM" id="SSF47648">
    <property type="entry name" value="Nucleoside phosphorylase/phosphoribosyltransferase N-terminal domain"/>
    <property type="match status" value="1"/>
</dbReference>
<dbReference type="GO" id="GO:0005829">
    <property type="term" value="C:cytosol"/>
    <property type="evidence" value="ECO:0007669"/>
    <property type="project" value="TreeGrafter"/>
</dbReference>